<dbReference type="EMBL" id="JAQOSQ010000001">
    <property type="protein sequence ID" value="MDJ1181626.1"/>
    <property type="molecule type" value="Genomic_DNA"/>
</dbReference>
<organism evidence="2 3">
    <name type="scientific">Roseofilum casamattae BLCC-M143</name>
    <dbReference type="NCBI Taxonomy" id="3022442"/>
    <lineage>
        <taxon>Bacteria</taxon>
        <taxon>Bacillati</taxon>
        <taxon>Cyanobacteriota</taxon>
        <taxon>Cyanophyceae</taxon>
        <taxon>Desertifilales</taxon>
        <taxon>Desertifilaceae</taxon>
        <taxon>Roseofilum</taxon>
        <taxon>Roseofilum casamattae</taxon>
    </lineage>
</organism>
<gene>
    <name evidence="2" type="ORF">PMH09_00320</name>
</gene>
<keyword evidence="1" id="KW-1133">Transmembrane helix</keyword>
<name>A0ABT7BSZ4_9CYAN</name>
<evidence type="ECO:0000313" key="2">
    <source>
        <dbReference type="EMBL" id="MDJ1181626.1"/>
    </source>
</evidence>
<feature type="transmembrane region" description="Helical" evidence="1">
    <location>
        <begin position="20"/>
        <end position="39"/>
    </location>
</feature>
<keyword evidence="1" id="KW-0812">Transmembrane</keyword>
<sequence length="378" mass="44790">MYFHGSILKQALQTSFSRQYFHPVHGVSAIAFTSLFLILRSLVSAARYTDRICYPEYYQQPINNPIYITGNPRSGTTFLHRLLTEDRHFTYTKLYHTIFPAITFYRIFSSLSAIDRNIGGRLSKLVNWLDRQGFRGWDSIHKTQLNRAEEDEQLFMFTLLSPVITLLFPYYQELEESLWVDRLPQPTRHRLMSYYIDCLQRHLYATGSEKTLLIKNTTSTGRLRSTIAALPQVCIIHMVRHPYECIPSLLSMYAASWNTFVRKKKVRSQANLHLAQLYASYYRERMQIFREFSHNYPDQFLEISYQDLVNSPLSAIERIYQKFDLKLNELTYARFQQVTDAAKHYKSQHSYSLEKFGIDRKMLYEQMPDVFDYYGFES</sequence>
<reference evidence="2 3" key="1">
    <citation type="submission" date="2023-01" db="EMBL/GenBank/DDBJ databases">
        <title>Novel diversity within Roseofilum (Cyanobacteria; Desertifilaceae) from marine benthic mats with descriptions of four novel species.</title>
        <authorList>
            <person name="Wang Y."/>
            <person name="Berthold D.E."/>
            <person name="Hu J."/>
            <person name="Lefler F.W."/>
            <person name="Laughinghouse H.D. IV."/>
        </authorList>
    </citation>
    <scope>NUCLEOTIDE SEQUENCE [LARGE SCALE GENOMIC DNA]</scope>
    <source>
        <strain evidence="2 3">BLCC-M143</strain>
    </source>
</reference>
<dbReference type="PANTHER" id="PTHR36451:SF1">
    <property type="entry name" value="OMEGA-HYDROXY-BETA-DIHYDROMENAQUINONE-9 SULFOTRANSFERASE STF3"/>
    <property type="match status" value="1"/>
</dbReference>
<dbReference type="PANTHER" id="PTHR36451">
    <property type="entry name" value="PAPS-DEPENDENT SULFOTRANSFERASE STF3"/>
    <property type="match status" value="1"/>
</dbReference>
<evidence type="ECO:0000313" key="3">
    <source>
        <dbReference type="Proteomes" id="UP001232992"/>
    </source>
</evidence>
<dbReference type="Proteomes" id="UP001232992">
    <property type="component" value="Unassembled WGS sequence"/>
</dbReference>
<dbReference type="RefSeq" id="WP_283756282.1">
    <property type="nucleotide sequence ID" value="NZ_JAQOSQ010000001.1"/>
</dbReference>
<dbReference type="Gene3D" id="3.40.50.300">
    <property type="entry name" value="P-loop containing nucleotide triphosphate hydrolases"/>
    <property type="match status" value="1"/>
</dbReference>
<keyword evidence="1" id="KW-0472">Membrane</keyword>
<keyword evidence="3" id="KW-1185">Reference proteome</keyword>
<dbReference type="InterPro" id="IPR027417">
    <property type="entry name" value="P-loop_NTPase"/>
</dbReference>
<accession>A0ABT7BSZ4</accession>
<protein>
    <submittedName>
        <fullName evidence="2">Sulfotransferase</fullName>
    </submittedName>
</protein>
<dbReference type="InterPro" id="IPR052736">
    <property type="entry name" value="Stf3_sulfotransferase"/>
</dbReference>
<evidence type="ECO:0000256" key="1">
    <source>
        <dbReference type="SAM" id="Phobius"/>
    </source>
</evidence>
<proteinExistence type="predicted"/>
<comment type="caution">
    <text evidence="2">The sequence shown here is derived from an EMBL/GenBank/DDBJ whole genome shotgun (WGS) entry which is preliminary data.</text>
</comment>
<dbReference type="SUPFAM" id="SSF52540">
    <property type="entry name" value="P-loop containing nucleoside triphosphate hydrolases"/>
    <property type="match status" value="1"/>
</dbReference>
<dbReference type="Pfam" id="PF13469">
    <property type="entry name" value="Sulfotransfer_3"/>
    <property type="match status" value="1"/>
</dbReference>